<dbReference type="Gene3D" id="1.25.10.10">
    <property type="entry name" value="Leucine-rich Repeat Variant"/>
    <property type="match status" value="1"/>
</dbReference>
<dbReference type="GO" id="GO:0005770">
    <property type="term" value="C:late endosome"/>
    <property type="evidence" value="ECO:0007669"/>
    <property type="project" value="TreeGrafter"/>
</dbReference>
<dbReference type="PROSITE" id="PS50011">
    <property type="entry name" value="PROTEIN_KINASE_DOM"/>
    <property type="match status" value="1"/>
</dbReference>
<name>A0A0L0H9V6_SPIPD</name>
<dbReference type="InParanoid" id="A0A0L0H9V6"/>
<dbReference type="InterPro" id="IPR016024">
    <property type="entry name" value="ARM-type_fold"/>
</dbReference>
<dbReference type="FunFam" id="1.10.510.10:FF:000497">
    <property type="entry name" value="Phosphoinositide 3-kinase regulatory subunit"/>
    <property type="match status" value="1"/>
</dbReference>
<dbReference type="InterPro" id="IPR045162">
    <property type="entry name" value="Vps15-like"/>
</dbReference>
<keyword evidence="8" id="KW-0067">ATP-binding</keyword>
<dbReference type="InterPro" id="IPR001680">
    <property type="entry name" value="WD40_rpt"/>
</dbReference>
<keyword evidence="4" id="KW-0808">Transferase</keyword>
<dbReference type="InterPro" id="IPR008271">
    <property type="entry name" value="Ser/Thr_kinase_AS"/>
</dbReference>
<dbReference type="RefSeq" id="XP_016605719.1">
    <property type="nucleotide sequence ID" value="XM_016755318.1"/>
</dbReference>
<feature type="compositionally biased region" description="Low complexity" evidence="11">
    <location>
        <begin position="1495"/>
        <end position="1520"/>
    </location>
</feature>
<evidence type="ECO:0000256" key="6">
    <source>
        <dbReference type="ARBA" id="ARBA00022741"/>
    </source>
</evidence>
<feature type="region of interest" description="Disordered" evidence="11">
    <location>
        <begin position="999"/>
        <end position="1036"/>
    </location>
</feature>
<feature type="repeat" description="WD" evidence="10">
    <location>
        <begin position="1432"/>
        <end position="1459"/>
    </location>
</feature>
<feature type="repeat" description="WD" evidence="10">
    <location>
        <begin position="1180"/>
        <end position="1210"/>
    </location>
</feature>
<feature type="compositionally biased region" description="Polar residues" evidence="11">
    <location>
        <begin position="944"/>
        <end position="961"/>
    </location>
</feature>
<evidence type="ECO:0000256" key="3">
    <source>
        <dbReference type="ARBA" id="ARBA00022574"/>
    </source>
</evidence>
<dbReference type="InterPro" id="IPR055231">
    <property type="entry name" value="2AA_helical"/>
</dbReference>
<keyword evidence="2" id="KW-0723">Serine/threonine-protein kinase</keyword>
<dbReference type="InterPro" id="IPR015943">
    <property type="entry name" value="WD40/YVTN_repeat-like_dom_sf"/>
</dbReference>
<feature type="domain" description="Protein kinase" evidence="12">
    <location>
        <begin position="27"/>
        <end position="305"/>
    </location>
</feature>
<gene>
    <name evidence="13" type="ORF">SPPG_07143</name>
</gene>
<dbReference type="SUPFAM" id="SSF56112">
    <property type="entry name" value="Protein kinase-like (PK-like)"/>
    <property type="match status" value="1"/>
</dbReference>
<dbReference type="Gene3D" id="2.130.10.10">
    <property type="entry name" value="YVTN repeat-like/Quinoprotein amine dehydrogenase"/>
    <property type="match status" value="2"/>
</dbReference>
<dbReference type="Pfam" id="PF00400">
    <property type="entry name" value="WD40"/>
    <property type="match status" value="2"/>
</dbReference>
<dbReference type="STRING" id="645134.A0A0L0H9V6"/>
<dbReference type="GO" id="GO:0004674">
    <property type="term" value="F:protein serine/threonine kinase activity"/>
    <property type="evidence" value="ECO:0007669"/>
    <property type="project" value="UniProtKB-KW"/>
</dbReference>
<dbReference type="InterPro" id="IPR011009">
    <property type="entry name" value="Kinase-like_dom_sf"/>
</dbReference>
<dbReference type="CDD" id="cd13980">
    <property type="entry name" value="STKc_Vps15"/>
    <property type="match status" value="1"/>
</dbReference>
<dbReference type="GO" id="GO:0045324">
    <property type="term" value="P:late endosome to vacuole transport"/>
    <property type="evidence" value="ECO:0007669"/>
    <property type="project" value="InterPro"/>
</dbReference>
<dbReference type="VEuPathDB" id="FungiDB:SPPG_07143"/>
<feature type="repeat" description="HEAT" evidence="9">
    <location>
        <begin position="418"/>
        <end position="450"/>
    </location>
</feature>
<dbReference type="SMART" id="SM00220">
    <property type="entry name" value="S_TKc"/>
    <property type="match status" value="1"/>
</dbReference>
<dbReference type="GO" id="GO:0034272">
    <property type="term" value="C:phosphatidylinositol 3-kinase complex, class III, type II"/>
    <property type="evidence" value="ECO:0007669"/>
    <property type="project" value="TreeGrafter"/>
</dbReference>
<evidence type="ECO:0000256" key="8">
    <source>
        <dbReference type="ARBA" id="ARBA00022840"/>
    </source>
</evidence>
<evidence type="ECO:0000313" key="14">
    <source>
        <dbReference type="Proteomes" id="UP000053201"/>
    </source>
</evidence>
<dbReference type="InterPro" id="IPR036322">
    <property type="entry name" value="WD40_repeat_dom_sf"/>
</dbReference>
<evidence type="ECO:0000256" key="4">
    <source>
        <dbReference type="ARBA" id="ARBA00022679"/>
    </source>
</evidence>
<dbReference type="Pfam" id="PF00069">
    <property type="entry name" value="Pkinase"/>
    <property type="match status" value="1"/>
</dbReference>
<reference evidence="13 14" key="1">
    <citation type="submission" date="2009-08" db="EMBL/GenBank/DDBJ databases">
        <title>The Genome Sequence of Spizellomyces punctatus strain DAOM BR117.</title>
        <authorList>
            <consortium name="The Broad Institute Genome Sequencing Platform"/>
            <person name="Russ C."/>
            <person name="Cuomo C."/>
            <person name="Shea T."/>
            <person name="Young S.K."/>
            <person name="Zeng Q."/>
            <person name="Koehrsen M."/>
            <person name="Haas B."/>
            <person name="Borodovsky M."/>
            <person name="Guigo R."/>
            <person name="Alvarado L."/>
            <person name="Berlin A."/>
            <person name="Bochicchio J."/>
            <person name="Borenstein D."/>
            <person name="Chapman S."/>
            <person name="Chen Z."/>
            <person name="Engels R."/>
            <person name="Freedman E."/>
            <person name="Gellesch M."/>
            <person name="Goldberg J."/>
            <person name="Griggs A."/>
            <person name="Gujja S."/>
            <person name="Heiman D."/>
            <person name="Hepburn T."/>
            <person name="Howarth C."/>
            <person name="Jen D."/>
            <person name="Larson L."/>
            <person name="Lewis B."/>
            <person name="Mehta T."/>
            <person name="Park D."/>
            <person name="Pearson M."/>
            <person name="Roberts A."/>
            <person name="Saif S."/>
            <person name="Shenoy N."/>
            <person name="Sisk P."/>
            <person name="Stolte C."/>
            <person name="Sykes S."/>
            <person name="Thomson T."/>
            <person name="Walk T."/>
            <person name="White J."/>
            <person name="Yandava C."/>
            <person name="Burger G."/>
            <person name="Gray M.W."/>
            <person name="Holland P.W.H."/>
            <person name="King N."/>
            <person name="Lang F.B.F."/>
            <person name="Roger A.J."/>
            <person name="Ruiz-Trillo I."/>
            <person name="Lander E."/>
            <person name="Nusbaum C."/>
        </authorList>
    </citation>
    <scope>NUCLEOTIDE SEQUENCE [LARGE SCALE GENOMIC DNA]</scope>
    <source>
        <strain evidence="13 14">DAOM BR117</strain>
    </source>
</reference>
<dbReference type="InterPro" id="IPR000719">
    <property type="entry name" value="Prot_kinase_dom"/>
</dbReference>
<evidence type="ECO:0000256" key="2">
    <source>
        <dbReference type="ARBA" id="ARBA00022527"/>
    </source>
</evidence>
<dbReference type="OMA" id="ATNTCRI"/>
<evidence type="ECO:0000313" key="13">
    <source>
        <dbReference type="EMBL" id="KNC97679.1"/>
    </source>
</evidence>
<feature type="region of interest" description="Disordered" evidence="11">
    <location>
        <begin position="944"/>
        <end position="966"/>
    </location>
</feature>
<dbReference type="eggNOG" id="KOG1240">
    <property type="taxonomic scope" value="Eukaryota"/>
</dbReference>
<dbReference type="Proteomes" id="UP000053201">
    <property type="component" value="Unassembled WGS sequence"/>
</dbReference>
<dbReference type="EC" id="2.7.11.1" evidence="1"/>
<dbReference type="InterPro" id="IPR021133">
    <property type="entry name" value="HEAT_type_2"/>
</dbReference>
<dbReference type="PROSITE" id="PS50082">
    <property type="entry name" value="WD_REPEATS_2"/>
    <property type="match status" value="4"/>
</dbReference>
<feature type="repeat" description="WD" evidence="10">
    <location>
        <begin position="1563"/>
        <end position="1577"/>
    </location>
</feature>
<dbReference type="PANTHER" id="PTHR17583">
    <property type="entry name" value="PHOSPHOINOSITIDE 3-KINASE REGULATORY SUBUNIT 4"/>
    <property type="match status" value="1"/>
</dbReference>
<feature type="compositionally biased region" description="Polar residues" evidence="11">
    <location>
        <begin position="1521"/>
        <end position="1533"/>
    </location>
</feature>
<feature type="region of interest" description="Disordered" evidence="11">
    <location>
        <begin position="1495"/>
        <end position="1540"/>
    </location>
</feature>
<dbReference type="GO" id="GO:0034271">
    <property type="term" value="C:phosphatidylinositol 3-kinase complex, class III, type I"/>
    <property type="evidence" value="ECO:0007669"/>
    <property type="project" value="TreeGrafter"/>
</dbReference>
<protein>
    <recommendedName>
        <fullName evidence="1">non-specific serine/threonine protein kinase</fullName>
        <ecNumber evidence="1">2.7.11.1</ecNumber>
    </recommendedName>
</protein>
<dbReference type="FunCoup" id="A0A0L0H9V6">
    <property type="interactions" value="326"/>
</dbReference>
<dbReference type="PROSITE" id="PS50077">
    <property type="entry name" value="HEAT_REPEAT"/>
    <property type="match status" value="1"/>
</dbReference>
<keyword evidence="7 13" id="KW-0418">Kinase</keyword>
<dbReference type="SMART" id="SM00320">
    <property type="entry name" value="WD40"/>
    <property type="match status" value="5"/>
</dbReference>
<dbReference type="PROSITE" id="PS50294">
    <property type="entry name" value="WD_REPEATS_REGION"/>
    <property type="match status" value="2"/>
</dbReference>
<dbReference type="InterPro" id="IPR011989">
    <property type="entry name" value="ARM-like"/>
</dbReference>
<accession>A0A0L0H9V6</accession>
<dbReference type="GO" id="GO:0005524">
    <property type="term" value="F:ATP binding"/>
    <property type="evidence" value="ECO:0007669"/>
    <property type="project" value="UniProtKB-KW"/>
</dbReference>
<dbReference type="Pfam" id="PF22956">
    <property type="entry name" value="VPS15-like_hel"/>
    <property type="match status" value="1"/>
</dbReference>
<dbReference type="OrthoDB" id="242910at2759"/>
<dbReference type="GO" id="GO:0071561">
    <property type="term" value="C:nucleus-vacuole junction"/>
    <property type="evidence" value="ECO:0007669"/>
    <property type="project" value="TreeGrafter"/>
</dbReference>
<sequence length="1577" mass="174807">MGNTVSSATPRSASAGIDSYVSELSDVRYEKSLGSGHFMKTIRCKHREGLVVVKIFIKPDAGISLRKYVQELKAERDILLDIPNAFPYQRIIETDRAAYMIRQHLYSNLYDRISTRPFLASIEKKWIAYQILTGLAAAHAQHIYHGDIKTENILVTSWNWAYLTDFSSFKPTFLPEDNPADFSFFFDTSSRRVCYLAPERFYAPGETLFSDKDGSLCESMDIFSLGCTIAELFLEGTPLFSLSQLLRYRSGDYDPSPELERIDDLHIRNMIKHMIQLDPANRKTAETYLAEWAGKAFPEYFYTFLHNYVASLGDATVSANPLADRKIERIYHDFDKIAVALEIMNESTQDEVSELPERESPSGRAVLSGHVGDGCLIFTTIICSALRNVGQPSSKLFALDLLLALAVHLSDEPRLDRLVPYIVALLDDDCGYVRATAVTTLTQLLNMIERITPPDANIFPEYILPSLRRFSSDPDAFVRAKYAQCVPAIAETALRFLELSQLLRDNSHSELEADGDPYQQITYDSGLRDLQEIIQEEVITLLIDPDPLVKRTLLSEMARLCIIFGRQKANDVLLSHMITYLNDTDWQLRSAFFESIVGVGTFVGGRSLEEYILPLMVQALTDAEEFVIEKVLNALTSLAELGLLQKTKLKELAGTVVPLVCHPNTWIRFGAIAFISCAARLLPQIDVRCILYPIISPFLKTDIADITEVNLLESLKNPISRVLYDQTLAFASKAAAAGDRERVLSGGSYRGMEYNRPLHGVVDVASPTERGKVSQGPESNELLQRLRELGMTDEDKEKLFAMKYYISKATQSRLRKSAADMQYQWAYPDELEGKSDLVALKNFGITPHTLFLSPNEDFRPSFLVSDAVLPNAPWMSRAPSDSNVSQVFDPTRSLSPVSASVKQLRSPTHRRNASDTSLMQHLNVRARSPAMGEPYATSPTSLMSERLSETGTDATSTTVSSAPMPRSASANVLVPLSRTKHPSVGGGGLDSLLAVPGRASPMVSAPHNRKRRGHSRTGSDASSIVTSTTNDDAASVSDRVSLMTAGDGHPGLSTRSGMMGNSFEGKDKYIRRLVAKKVREYFPPPIPELGPKVSIRTAANAPAQRPRRAKGSSTLSHDWSGWRPEGILVAHLAEHREPINCLRISADNTFFVTCSDDKTVKVWDTARLEKNVTNRARLTYTGHEGKVKALTFCENTHSVASASEDGAIHVCRVECVNRGGAWRYIGYHPVRTMHLENDYVELLEHYDTETHSVLVYVTAKGKLCGIDLRTMTEVWSFDCPPQHGKVTAMVLDKQKIFLITGTHRGVFTLWDLRFKLQVKVWAHPSRKPIHRMGIWGGSEGLFITVAVDGPTQEVSVWNVDSSECQQVWCVVAAGPHGTDIEEEMNKVYGAGLKAVHPPDLDDFIGTKPSTTSDTTPISASANTSVFTFLTFPDAPYMLTAGTDRKVRLWSFTDIEASYVVTGLEPDDAPPRYSSHQFGDIQFHFEYTPTHHFTPTTSSVVSGSASTSASRSVSSPRLLRTASSSQQARTTNTGSGVGMVASPTLVRHRDAIVDAARTVLPFPMLITAGRDGVVKVWK</sequence>
<keyword evidence="3 10" id="KW-0853">WD repeat</keyword>
<dbReference type="GeneID" id="27690384"/>
<dbReference type="FunFam" id="1.25.10.10:FF:000342">
    <property type="entry name" value="Serine/threonine-protein kinase VPS15"/>
    <property type="match status" value="1"/>
</dbReference>
<dbReference type="EMBL" id="KQ257463">
    <property type="protein sequence ID" value="KNC97679.1"/>
    <property type="molecule type" value="Genomic_DNA"/>
</dbReference>
<dbReference type="SUPFAM" id="SSF50978">
    <property type="entry name" value="WD40 repeat-like"/>
    <property type="match status" value="1"/>
</dbReference>
<keyword evidence="14" id="KW-1185">Reference proteome</keyword>
<proteinExistence type="predicted"/>
<feature type="compositionally biased region" description="Polar residues" evidence="11">
    <location>
        <begin position="1016"/>
        <end position="1032"/>
    </location>
</feature>
<dbReference type="Gene3D" id="1.10.510.10">
    <property type="entry name" value="Transferase(Phosphotransferase) domain 1"/>
    <property type="match status" value="1"/>
</dbReference>
<evidence type="ECO:0000256" key="1">
    <source>
        <dbReference type="ARBA" id="ARBA00012513"/>
    </source>
</evidence>
<evidence type="ECO:0000256" key="7">
    <source>
        <dbReference type="ARBA" id="ARBA00022777"/>
    </source>
</evidence>
<organism evidence="13 14">
    <name type="scientific">Spizellomyces punctatus (strain DAOM BR117)</name>
    <dbReference type="NCBI Taxonomy" id="645134"/>
    <lineage>
        <taxon>Eukaryota</taxon>
        <taxon>Fungi</taxon>
        <taxon>Fungi incertae sedis</taxon>
        <taxon>Chytridiomycota</taxon>
        <taxon>Chytridiomycota incertae sedis</taxon>
        <taxon>Chytridiomycetes</taxon>
        <taxon>Spizellomycetales</taxon>
        <taxon>Spizellomycetaceae</taxon>
        <taxon>Spizellomyces</taxon>
    </lineage>
</organism>
<dbReference type="GO" id="GO:0006623">
    <property type="term" value="P:protein targeting to vacuole"/>
    <property type="evidence" value="ECO:0007669"/>
    <property type="project" value="TreeGrafter"/>
</dbReference>
<dbReference type="SUPFAM" id="SSF48371">
    <property type="entry name" value="ARM repeat"/>
    <property type="match status" value="1"/>
</dbReference>
<evidence type="ECO:0000256" key="9">
    <source>
        <dbReference type="PROSITE-ProRule" id="PRU00103"/>
    </source>
</evidence>
<evidence type="ECO:0000256" key="5">
    <source>
        <dbReference type="ARBA" id="ARBA00022737"/>
    </source>
</evidence>
<keyword evidence="5" id="KW-0677">Repeat</keyword>
<dbReference type="PANTHER" id="PTHR17583:SF0">
    <property type="entry name" value="PHOSPHOINOSITIDE 3-KINASE REGULATORY SUBUNIT 4"/>
    <property type="match status" value="1"/>
</dbReference>
<dbReference type="PROSITE" id="PS00108">
    <property type="entry name" value="PROTEIN_KINASE_ST"/>
    <property type="match status" value="1"/>
</dbReference>
<dbReference type="GO" id="GO:0016236">
    <property type="term" value="P:macroautophagy"/>
    <property type="evidence" value="ECO:0007669"/>
    <property type="project" value="InterPro"/>
</dbReference>
<evidence type="ECO:0000259" key="12">
    <source>
        <dbReference type="PROSITE" id="PS50011"/>
    </source>
</evidence>
<evidence type="ECO:0000256" key="10">
    <source>
        <dbReference type="PROSITE-ProRule" id="PRU00221"/>
    </source>
</evidence>
<keyword evidence="6" id="KW-0547">Nucleotide-binding</keyword>
<evidence type="ECO:0000256" key="11">
    <source>
        <dbReference type="SAM" id="MobiDB-lite"/>
    </source>
</evidence>
<feature type="repeat" description="WD" evidence="10">
    <location>
        <begin position="1132"/>
        <end position="1173"/>
    </location>
</feature>